<dbReference type="STRING" id="578459.A0A194SE89"/>
<dbReference type="AlphaFoldDB" id="A0A194SE89"/>
<accession>A0A194SE89</accession>
<dbReference type="GeneID" id="28972515"/>
<sequence>PRKAVAQAPARHLAKYIFPRQFGLHNVFTSDKARTSFQIMPDYLDREVEIKKLGPVKTPERLKPVLPILDKLATLSARCNYRKLLDRRCPSKVRSLFASSTAQH</sequence>
<evidence type="ECO:0000313" key="2">
    <source>
        <dbReference type="Proteomes" id="UP000053890"/>
    </source>
</evidence>
<name>A0A194SE89_RHOGW</name>
<reference evidence="1 2" key="1">
    <citation type="journal article" date="2015" name="Front. Microbiol.">
        <title>Genome sequence of the plant growth promoting endophytic yeast Rhodotorula graminis WP1.</title>
        <authorList>
            <person name="Firrincieli A."/>
            <person name="Otillar R."/>
            <person name="Salamov A."/>
            <person name="Schmutz J."/>
            <person name="Khan Z."/>
            <person name="Redman R.S."/>
            <person name="Fleck N.D."/>
            <person name="Lindquist E."/>
            <person name="Grigoriev I.V."/>
            <person name="Doty S.L."/>
        </authorList>
    </citation>
    <scope>NUCLEOTIDE SEQUENCE [LARGE SCALE GENOMIC DNA]</scope>
    <source>
        <strain evidence="1 2">WP1</strain>
    </source>
</reference>
<keyword evidence="2" id="KW-1185">Reference proteome</keyword>
<dbReference type="EMBL" id="KQ474074">
    <property type="protein sequence ID" value="KPV77796.1"/>
    <property type="molecule type" value="Genomic_DNA"/>
</dbReference>
<dbReference type="Gene3D" id="1.10.132.70">
    <property type="match status" value="1"/>
</dbReference>
<dbReference type="Proteomes" id="UP000053890">
    <property type="component" value="Unassembled WGS sequence"/>
</dbReference>
<gene>
    <name evidence="1" type="ORF">RHOBADRAFT_11859</name>
</gene>
<dbReference type="RefSeq" id="XP_018273845.1">
    <property type="nucleotide sequence ID" value="XM_018412066.1"/>
</dbReference>
<proteinExistence type="predicted"/>
<evidence type="ECO:0000313" key="1">
    <source>
        <dbReference type="EMBL" id="KPV77796.1"/>
    </source>
</evidence>
<organism evidence="1 2">
    <name type="scientific">Rhodotorula graminis (strain WP1)</name>
    <dbReference type="NCBI Taxonomy" id="578459"/>
    <lineage>
        <taxon>Eukaryota</taxon>
        <taxon>Fungi</taxon>
        <taxon>Dikarya</taxon>
        <taxon>Basidiomycota</taxon>
        <taxon>Pucciniomycotina</taxon>
        <taxon>Microbotryomycetes</taxon>
        <taxon>Sporidiobolales</taxon>
        <taxon>Sporidiobolaceae</taxon>
        <taxon>Rhodotorula</taxon>
    </lineage>
</organism>
<protein>
    <submittedName>
        <fullName evidence="1">Uncharacterized protein</fullName>
    </submittedName>
</protein>
<dbReference type="OMA" id="WRHRKCK"/>
<feature type="non-terminal residue" evidence="1">
    <location>
        <position position="1"/>
    </location>
</feature>
<dbReference type="OrthoDB" id="289721at2759"/>